<dbReference type="Pfam" id="PF00903">
    <property type="entry name" value="Glyoxalase"/>
    <property type="match status" value="1"/>
</dbReference>
<dbReference type="InterPro" id="IPR004360">
    <property type="entry name" value="Glyas_Fos-R_dOase_dom"/>
</dbReference>
<sequence>MALKDIIGEYAFVAKVDVSDIDKSAAWYGGKLGLVHDPRFDTPTWRQYNVPGLARAAIGLNLNPGGVGSGGAVSTFVVANIQLARKGLIEHGVEVGPVMDVGHGVLLAFFKDPDGNSLGLRQNSAQHPAVAEVGKA</sequence>
<dbReference type="InterPro" id="IPR037523">
    <property type="entry name" value="VOC_core"/>
</dbReference>
<comment type="caution">
    <text evidence="2">The sequence shown here is derived from an EMBL/GenBank/DDBJ whole genome shotgun (WGS) entry which is preliminary data.</text>
</comment>
<evidence type="ECO:0000313" key="2">
    <source>
        <dbReference type="EMBL" id="MEO2218166.1"/>
    </source>
</evidence>
<dbReference type="SUPFAM" id="SSF54593">
    <property type="entry name" value="Glyoxalase/Bleomycin resistance protein/Dihydroxybiphenyl dioxygenase"/>
    <property type="match status" value="1"/>
</dbReference>
<dbReference type="Gene3D" id="3.10.180.10">
    <property type="entry name" value="2,3-Dihydroxybiphenyl 1,2-Dioxygenase, domain 1"/>
    <property type="match status" value="1"/>
</dbReference>
<dbReference type="EMBL" id="JBDOJC010000001">
    <property type="protein sequence ID" value="MEO2218166.1"/>
    <property type="molecule type" value="Genomic_DNA"/>
</dbReference>
<dbReference type="RefSeq" id="WP_347371101.1">
    <property type="nucleotide sequence ID" value="NZ_JBDOJC010000001.1"/>
</dbReference>
<feature type="domain" description="VOC" evidence="1">
    <location>
        <begin position="9"/>
        <end position="123"/>
    </location>
</feature>
<reference evidence="2 3" key="1">
    <citation type="submission" date="2024-05" db="EMBL/GenBank/DDBJ databases">
        <authorList>
            <person name="De Oliveira J.P."/>
            <person name="Noriler S.A."/>
            <person name="De Oliveira A.G."/>
            <person name="Sipoli D.S."/>
        </authorList>
    </citation>
    <scope>NUCLEOTIDE SEQUENCE [LARGE SCALE GENOMIC DNA]</scope>
    <source>
        <strain evidence="2 3">LABIM189</strain>
    </source>
</reference>
<evidence type="ECO:0000313" key="3">
    <source>
        <dbReference type="Proteomes" id="UP001455709"/>
    </source>
</evidence>
<gene>
    <name evidence="2" type="ORF">ABGV49_13965</name>
</gene>
<name>A0ABV0FDL0_9NEIS</name>
<organism evidence="2 3">
    <name type="scientific">Chromobacterium vaccinii</name>
    <dbReference type="NCBI Taxonomy" id="1108595"/>
    <lineage>
        <taxon>Bacteria</taxon>
        <taxon>Pseudomonadati</taxon>
        <taxon>Pseudomonadota</taxon>
        <taxon>Betaproteobacteria</taxon>
        <taxon>Neisseriales</taxon>
        <taxon>Chromobacteriaceae</taxon>
        <taxon>Chromobacterium</taxon>
    </lineage>
</organism>
<protein>
    <submittedName>
        <fullName evidence="2">VOC family protein</fullName>
    </submittedName>
</protein>
<evidence type="ECO:0000259" key="1">
    <source>
        <dbReference type="PROSITE" id="PS51819"/>
    </source>
</evidence>
<keyword evidence="3" id="KW-1185">Reference proteome</keyword>
<accession>A0ABV0FDL0</accession>
<dbReference type="PROSITE" id="PS51819">
    <property type="entry name" value="VOC"/>
    <property type="match status" value="1"/>
</dbReference>
<proteinExistence type="predicted"/>
<dbReference type="InterPro" id="IPR029068">
    <property type="entry name" value="Glyas_Bleomycin-R_OHBP_Dase"/>
</dbReference>
<dbReference type="CDD" id="cd06587">
    <property type="entry name" value="VOC"/>
    <property type="match status" value="1"/>
</dbReference>
<dbReference type="Proteomes" id="UP001455709">
    <property type="component" value="Unassembled WGS sequence"/>
</dbReference>